<dbReference type="OrthoDB" id="20872at2759"/>
<protein>
    <submittedName>
        <fullName evidence="4">Uncharacterized protein</fullName>
    </submittedName>
</protein>
<dbReference type="InterPro" id="IPR002110">
    <property type="entry name" value="Ankyrin_rpt"/>
</dbReference>
<dbReference type="PANTHER" id="PTHR24171">
    <property type="entry name" value="ANKYRIN REPEAT DOMAIN-CONTAINING PROTEIN 39-RELATED"/>
    <property type="match status" value="1"/>
</dbReference>
<evidence type="ECO:0000313" key="4">
    <source>
        <dbReference type="EMBL" id="CEO98873.1"/>
    </source>
</evidence>
<name>A0A0G4IU45_PLABS</name>
<accession>A0A0G4IU45</accession>
<dbReference type="InterPro" id="IPR036770">
    <property type="entry name" value="Ankyrin_rpt-contain_sf"/>
</dbReference>
<dbReference type="Pfam" id="PF12796">
    <property type="entry name" value="Ank_2"/>
    <property type="match status" value="2"/>
</dbReference>
<feature type="repeat" description="ANK" evidence="3">
    <location>
        <begin position="233"/>
        <end position="266"/>
    </location>
</feature>
<dbReference type="InterPro" id="IPR011333">
    <property type="entry name" value="SKP1/BTB/POZ_sf"/>
</dbReference>
<dbReference type="SUPFAM" id="SSF48403">
    <property type="entry name" value="Ankyrin repeat"/>
    <property type="match status" value="1"/>
</dbReference>
<dbReference type="STRING" id="37360.A0A0G4IU45"/>
<keyword evidence="2 3" id="KW-0040">ANK repeat</keyword>
<proteinExistence type="predicted"/>
<dbReference type="EMBL" id="CDSF01000088">
    <property type="protein sequence ID" value="CEO98873.1"/>
    <property type="molecule type" value="Genomic_DNA"/>
</dbReference>
<evidence type="ECO:0000256" key="3">
    <source>
        <dbReference type="PROSITE-ProRule" id="PRU00023"/>
    </source>
</evidence>
<keyword evidence="1" id="KW-0677">Repeat</keyword>
<dbReference type="PROSITE" id="PS50088">
    <property type="entry name" value="ANK_REPEAT"/>
    <property type="match status" value="3"/>
</dbReference>
<dbReference type="Pfam" id="PF00023">
    <property type="entry name" value="Ank"/>
    <property type="match status" value="1"/>
</dbReference>
<evidence type="ECO:0000256" key="1">
    <source>
        <dbReference type="ARBA" id="ARBA00022737"/>
    </source>
</evidence>
<gene>
    <name evidence="4" type="ORF">PBRA_006987</name>
</gene>
<feature type="repeat" description="ANK" evidence="3">
    <location>
        <begin position="301"/>
        <end position="334"/>
    </location>
</feature>
<feature type="repeat" description="ANK" evidence="3">
    <location>
        <begin position="370"/>
        <end position="403"/>
    </location>
</feature>
<reference evidence="4 5" key="1">
    <citation type="submission" date="2015-02" db="EMBL/GenBank/DDBJ databases">
        <authorList>
            <person name="Chooi Y.-H."/>
        </authorList>
    </citation>
    <scope>NUCLEOTIDE SEQUENCE [LARGE SCALE GENOMIC DNA]</scope>
    <source>
        <strain evidence="4">E3</strain>
    </source>
</reference>
<keyword evidence="5" id="KW-1185">Reference proteome</keyword>
<dbReference type="PROSITE" id="PS50297">
    <property type="entry name" value="ANK_REP_REGION"/>
    <property type="match status" value="2"/>
</dbReference>
<dbReference type="Proteomes" id="UP000039324">
    <property type="component" value="Unassembled WGS sequence"/>
</dbReference>
<evidence type="ECO:0000256" key="2">
    <source>
        <dbReference type="ARBA" id="ARBA00023043"/>
    </source>
</evidence>
<sequence>MGVSLRITIMAPSLILIALLGRYRVDAVRLRSSDLVDHIVNDSAAIQHSAVLGDLLACLNDVDPIPLSAIANAELDTIVTFINATASHEIEAAGQFAHDVFEATGLQAQCRLMVAANYLDMRGLMDAITSTKRSWGDITAMRDTLQTDPFWYVVSNAPGIVRLGQVADTTARKSIVRQIQGLLIAGGNATVLNGVLWHRLETLLLWATRNNEERIVEFLVDAPGIDVNVRDYLQSTPLHRAAPAGYLGIVILLLRFPGVDANLRDGAHMTPLHWAVIHRRRDVVALLAHAPGTDVNAYNDDLMTPLHYAVLAGYDDIVELLLGAPGIDVNARDDMQTTVLHVLAVSGGYAQIAELLLRAPGIDVNARNSQRKTPLHVAASTGHLAVVESLLSAPGIDLLALDNLNRTAFGIATAHAHHEVALLLHAHVDVGGPSSGVQQ</sequence>
<dbReference type="Gene3D" id="3.30.710.10">
    <property type="entry name" value="Potassium Channel Kv1.1, Chain A"/>
    <property type="match status" value="1"/>
</dbReference>
<evidence type="ECO:0000313" key="5">
    <source>
        <dbReference type="Proteomes" id="UP000039324"/>
    </source>
</evidence>
<dbReference type="SMART" id="SM00248">
    <property type="entry name" value="ANK"/>
    <property type="match status" value="6"/>
</dbReference>
<organism evidence="4 5">
    <name type="scientific">Plasmodiophora brassicae</name>
    <name type="common">Clubroot disease agent</name>
    <dbReference type="NCBI Taxonomy" id="37360"/>
    <lineage>
        <taxon>Eukaryota</taxon>
        <taxon>Sar</taxon>
        <taxon>Rhizaria</taxon>
        <taxon>Endomyxa</taxon>
        <taxon>Phytomyxea</taxon>
        <taxon>Plasmodiophorida</taxon>
        <taxon>Plasmodiophoridae</taxon>
        <taxon>Plasmodiophora</taxon>
    </lineage>
</organism>
<dbReference type="PANTHER" id="PTHR24171:SF9">
    <property type="entry name" value="ANKYRIN REPEAT DOMAIN-CONTAINING PROTEIN 39"/>
    <property type="match status" value="1"/>
</dbReference>
<dbReference type="AlphaFoldDB" id="A0A0G4IU45"/>
<dbReference type="Gene3D" id="1.25.40.20">
    <property type="entry name" value="Ankyrin repeat-containing domain"/>
    <property type="match status" value="3"/>
</dbReference>